<reference evidence="5 6" key="1">
    <citation type="submission" date="2024-02" db="EMBL/GenBank/DDBJ databases">
        <title>Deinococcus xinjiangensis NBRC 107630.</title>
        <authorList>
            <person name="Ichikawa N."/>
            <person name="Katano-Makiyama Y."/>
            <person name="Hidaka K."/>
        </authorList>
    </citation>
    <scope>NUCLEOTIDE SEQUENCE [LARGE SCALE GENOMIC DNA]</scope>
    <source>
        <strain evidence="5 6">NBRC 107630</strain>
    </source>
</reference>
<evidence type="ECO:0000256" key="4">
    <source>
        <dbReference type="SAM" id="MobiDB-lite"/>
    </source>
</evidence>
<evidence type="ECO:0000256" key="3">
    <source>
        <dbReference type="RuleBase" id="RU000524"/>
    </source>
</evidence>
<evidence type="ECO:0000256" key="1">
    <source>
        <dbReference type="ARBA" id="ARBA00023125"/>
    </source>
</evidence>
<evidence type="ECO:0000313" key="5">
    <source>
        <dbReference type="EMBL" id="GAA5501068.1"/>
    </source>
</evidence>
<feature type="compositionally biased region" description="Low complexity" evidence="4">
    <location>
        <begin position="239"/>
        <end position="274"/>
    </location>
</feature>
<dbReference type="GO" id="GO:0003677">
    <property type="term" value="F:DNA binding"/>
    <property type="evidence" value="ECO:0007669"/>
    <property type="project" value="UniProtKB-KW"/>
</dbReference>
<keyword evidence="2" id="KW-0235">DNA replication</keyword>
<comment type="function">
    <text evidence="2">Plays an important role in DNA replication, recombination and repair. Binds to ssDNA and to an array of partner proteins to recruit them to their sites of action during DNA metabolism.</text>
</comment>
<dbReference type="InterPro" id="IPR012340">
    <property type="entry name" value="NA-bd_OB-fold"/>
</dbReference>
<evidence type="ECO:0000313" key="6">
    <source>
        <dbReference type="Proteomes" id="UP001458946"/>
    </source>
</evidence>
<dbReference type="PANTHER" id="PTHR10302">
    <property type="entry name" value="SINGLE-STRANDED DNA-BINDING PROTEIN"/>
    <property type="match status" value="1"/>
</dbReference>
<dbReference type="SUPFAM" id="SSF50249">
    <property type="entry name" value="Nucleic acid-binding proteins"/>
    <property type="match status" value="2"/>
</dbReference>
<feature type="short sequence motif" description="Important for interaction with partner proteins" evidence="2">
    <location>
        <begin position="291"/>
        <end position="296"/>
    </location>
</feature>
<protein>
    <recommendedName>
        <fullName evidence="2 3">Single-stranded DNA-binding protein</fullName>
        <shortName evidence="2">SSB</shortName>
    </recommendedName>
</protein>
<dbReference type="RefSeq" id="WP_353541042.1">
    <property type="nucleotide sequence ID" value="NZ_BAABRN010000006.1"/>
</dbReference>
<sequence length="296" mass="32369">MTGLNTHFLIGTLVRDPELRYTPSGMAVFEFTLAGEREVLGKDGHPHAIPFYARSFVMGKYAETLAERQYKQGQAFMMDGSLDYSQWQTPEGGKRSMVRTKLTGLLRELGYQYEAVSDTGGGLRMKGGCSKIRLVGNVVRDPELRYTPAGDAVMDLGIAVNETWKDAQGQKQEKTHWIEATLWRELAERHQELRKGDPVLLEGALINEAWTDKDGNRRSSTKVEVTSLELLARLPQQAAAPSAKAAPAPARQAAPARSSAPRPAAARGQPAGQSTKAAAGGMSLDDFPPEEEDLPF</sequence>
<feature type="compositionally biased region" description="Acidic residues" evidence="4">
    <location>
        <begin position="287"/>
        <end position="296"/>
    </location>
</feature>
<accession>A0ABP9VCN3</accession>
<name>A0ABP9VCN3_9DEIO</name>
<dbReference type="InterPro" id="IPR000424">
    <property type="entry name" value="Primosome_PriB/ssb"/>
</dbReference>
<dbReference type="NCBIfam" id="TIGR00621">
    <property type="entry name" value="ssb"/>
    <property type="match status" value="2"/>
</dbReference>
<keyword evidence="1 2" id="KW-0238">DNA-binding</keyword>
<keyword evidence="2" id="KW-0233">DNA recombination</keyword>
<comment type="caution">
    <text evidence="5">The sequence shown here is derived from an EMBL/GenBank/DDBJ whole genome shotgun (WGS) entry which is preliminary data.</text>
</comment>
<dbReference type="Gene3D" id="2.40.50.140">
    <property type="entry name" value="Nucleic acid-binding proteins"/>
    <property type="match status" value="2"/>
</dbReference>
<keyword evidence="2" id="KW-0234">DNA repair</keyword>
<dbReference type="PANTHER" id="PTHR10302:SF0">
    <property type="entry name" value="SINGLE-STRANDED DNA-BINDING PROTEIN, MITOCHONDRIAL"/>
    <property type="match status" value="1"/>
</dbReference>
<comment type="caution">
    <text evidence="2">Lacks conserved residue(s) required for the propagation of feature annotation.</text>
</comment>
<dbReference type="HAMAP" id="MF_00984">
    <property type="entry name" value="SSB"/>
    <property type="match status" value="1"/>
</dbReference>
<dbReference type="Pfam" id="PF00436">
    <property type="entry name" value="SSB"/>
    <property type="match status" value="2"/>
</dbReference>
<keyword evidence="6" id="KW-1185">Reference proteome</keyword>
<dbReference type="Proteomes" id="UP001458946">
    <property type="component" value="Unassembled WGS sequence"/>
</dbReference>
<proteinExistence type="inferred from homology"/>
<dbReference type="PROSITE" id="PS50935">
    <property type="entry name" value="SSB"/>
    <property type="match status" value="2"/>
</dbReference>
<keyword evidence="2" id="KW-0227">DNA damage</keyword>
<organism evidence="5 6">
    <name type="scientific">Deinococcus xinjiangensis</name>
    <dbReference type="NCBI Taxonomy" id="457454"/>
    <lineage>
        <taxon>Bacteria</taxon>
        <taxon>Thermotogati</taxon>
        <taxon>Deinococcota</taxon>
        <taxon>Deinococci</taxon>
        <taxon>Deinococcales</taxon>
        <taxon>Deinococcaceae</taxon>
        <taxon>Deinococcus</taxon>
    </lineage>
</organism>
<dbReference type="EMBL" id="BAABRN010000006">
    <property type="protein sequence ID" value="GAA5501068.1"/>
    <property type="molecule type" value="Genomic_DNA"/>
</dbReference>
<gene>
    <name evidence="5" type="primary">ssb_2</name>
    <name evidence="5" type="ORF">Dxin01_00799</name>
</gene>
<dbReference type="CDD" id="cd04496">
    <property type="entry name" value="SSB_OBF"/>
    <property type="match status" value="2"/>
</dbReference>
<feature type="region of interest" description="Disordered" evidence="4">
    <location>
        <begin position="239"/>
        <end position="296"/>
    </location>
</feature>
<dbReference type="InterPro" id="IPR011344">
    <property type="entry name" value="ssDNA-bd"/>
</dbReference>
<evidence type="ECO:0000256" key="2">
    <source>
        <dbReference type="HAMAP-Rule" id="MF_00984"/>
    </source>
</evidence>